<reference evidence="2" key="1">
    <citation type="submission" date="2020-06" db="EMBL/GenBank/DDBJ databases">
        <authorList>
            <person name="Li T."/>
            <person name="Hu X."/>
            <person name="Zhang T."/>
            <person name="Song X."/>
            <person name="Zhang H."/>
            <person name="Dai N."/>
            <person name="Sheng W."/>
            <person name="Hou X."/>
            <person name="Wei L."/>
        </authorList>
    </citation>
    <scope>NUCLEOTIDE SEQUENCE</scope>
    <source>
        <strain evidence="2">G02</strain>
        <tissue evidence="2">Leaf</tissue>
    </source>
</reference>
<dbReference type="Pfam" id="PF07727">
    <property type="entry name" value="RVT_2"/>
    <property type="match status" value="1"/>
</dbReference>
<sequence length="64" mass="7465">MSSENSNLWHNAMKEEITSMDKNQVWELTKLPEGAKPVGCKWVYKTKRNPSGRIERYKARLVAK</sequence>
<gene>
    <name evidence="2" type="ORF">Sradi_1322800</name>
</gene>
<reference evidence="2" key="2">
    <citation type="journal article" date="2024" name="Plant">
        <title>Genomic evolution and insights into agronomic trait innovations of Sesamum species.</title>
        <authorList>
            <person name="Miao H."/>
            <person name="Wang L."/>
            <person name="Qu L."/>
            <person name="Liu H."/>
            <person name="Sun Y."/>
            <person name="Le M."/>
            <person name="Wang Q."/>
            <person name="Wei S."/>
            <person name="Zheng Y."/>
            <person name="Lin W."/>
            <person name="Duan Y."/>
            <person name="Cao H."/>
            <person name="Xiong S."/>
            <person name="Wang X."/>
            <person name="Wei L."/>
            <person name="Li C."/>
            <person name="Ma Q."/>
            <person name="Ju M."/>
            <person name="Zhao R."/>
            <person name="Li G."/>
            <person name="Mu C."/>
            <person name="Tian Q."/>
            <person name="Mei H."/>
            <person name="Zhang T."/>
            <person name="Gao T."/>
            <person name="Zhang H."/>
        </authorList>
    </citation>
    <scope>NUCLEOTIDE SEQUENCE</scope>
    <source>
        <strain evidence="2">G02</strain>
    </source>
</reference>
<evidence type="ECO:0000313" key="2">
    <source>
        <dbReference type="EMBL" id="KAL0419093.1"/>
    </source>
</evidence>
<feature type="non-terminal residue" evidence="2">
    <location>
        <position position="64"/>
    </location>
</feature>
<organism evidence="2">
    <name type="scientific">Sesamum radiatum</name>
    <name type="common">Black benniseed</name>
    <dbReference type="NCBI Taxonomy" id="300843"/>
    <lineage>
        <taxon>Eukaryota</taxon>
        <taxon>Viridiplantae</taxon>
        <taxon>Streptophyta</taxon>
        <taxon>Embryophyta</taxon>
        <taxon>Tracheophyta</taxon>
        <taxon>Spermatophyta</taxon>
        <taxon>Magnoliopsida</taxon>
        <taxon>eudicotyledons</taxon>
        <taxon>Gunneridae</taxon>
        <taxon>Pentapetalae</taxon>
        <taxon>asterids</taxon>
        <taxon>lamiids</taxon>
        <taxon>Lamiales</taxon>
        <taxon>Pedaliaceae</taxon>
        <taxon>Sesamum</taxon>
    </lineage>
</organism>
<dbReference type="AlphaFoldDB" id="A0AAW2UQC0"/>
<evidence type="ECO:0000259" key="1">
    <source>
        <dbReference type="Pfam" id="PF07727"/>
    </source>
</evidence>
<accession>A0AAW2UQC0</accession>
<proteinExistence type="predicted"/>
<feature type="domain" description="Reverse transcriptase Ty1/copia-type" evidence="1">
    <location>
        <begin position="23"/>
        <end position="64"/>
    </location>
</feature>
<name>A0AAW2UQC0_SESRA</name>
<dbReference type="InterPro" id="IPR013103">
    <property type="entry name" value="RVT_2"/>
</dbReference>
<comment type="caution">
    <text evidence="2">The sequence shown here is derived from an EMBL/GenBank/DDBJ whole genome shotgun (WGS) entry which is preliminary data.</text>
</comment>
<protein>
    <recommendedName>
        <fullName evidence="1">Reverse transcriptase Ty1/copia-type domain-containing protein</fullName>
    </recommendedName>
</protein>
<dbReference type="EMBL" id="JACGWJ010000005">
    <property type="protein sequence ID" value="KAL0419093.1"/>
    <property type="molecule type" value="Genomic_DNA"/>
</dbReference>